<dbReference type="Proteomes" id="UP000182589">
    <property type="component" value="Unassembled WGS sequence"/>
</dbReference>
<accession>A0A1H2WNC8</accession>
<gene>
    <name evidence="2" type="ORF">SAMN04489725_1167</name>
</gene>
<evidence type="ECO:0000313" key="2">
    <source>
        <dbReference type="EMBL" id="SDW82027.1"/>
    </source>
</evidence>
<organism evidence="2 3">
    <name type="scientific">Alicyclobacillus hesperidum</name>
    <dbReference type="NCBI Taxonomy" id="89784"/>
    <lineage>
        <taxon>Bacteria</taxon>
        <taxon>Bacillati</taxon>
        <taxon>Bacillota</taxon>
        <taxon>Bacilli</taxon>
        <taxon>Bacillales</taxon>
        <taxon>Alicyclobacillaceae</taxon>
        <taxon>Alicyclobacillus</taxon>
    </lineage>
</organism>
<proteinExistence type="predicted"/>
<protein>
    <submittedName>
        <fullName evidence="2">Uncharacterized protein</fullName>
    </submittedName>
</protein>
<dbReference type="STRING" id="89784.SAMN04489725_1167"/>
<keyword evidence="3" id="KW-1185">Reference proteome</keyword>
<keyword evidence="1" id="KW-0472">Membrane</keyword>
<keyword evidence="1" id="KW-1133">Transmembrane helix</keyword>
<evidence type="ECO:0000313" key="3">
    <source>
        <dbReference type="Proteomes" id="UP000182589"/>
    </source>
</evidence>
<dbReference type="EMBL" id="FNOJ01000016">
    <property type="protein sequence ID" value="SDW82027.1"/>
    <property type="molecule type" value="Genomic_DNA"/>
</dbReference>
<evidence type="ECO:0000256" key="1">
    <source>
        <dbReference type="SAM" id="Phobius"/>
    </source>
</evidence>
<reference evidence="3" key="1">
    <citation type="submission" date="2016-10" db="EMBL/GenBank/DDBJ databases">
        <authorList>
            <person name="Varghese N."/>
        </authorList>
    </citation>
    <scope>NUCLEOTIDE SEQUENCE [LARGE SCALE GENOMIC DNA]</scope>
    <source>
        <strain evidence="3">DSM 12489</strain>
    </source>
</reference>
<dbReference type="AlphaFoldDB" id="A0A1H2WNC8"/>
<keyword evidence="1" id="KW-0812">Transmembrane</keyword>
<feature type="transmembrane region" description="Helical" evidence="1">
    <location>
        <begin position="20"/>
        <end position="48"/>
    </location>
</feature>
<name>A0A1H2WNC8_9BACL</name>
<sequence length="52" mass="5636">MGSGETLGATVDLPSGSFYVQYSISLGDVIICSLLALILIVIILRWIYDVVF</sequence>